<feature type="compositionally biased region" description="Basic and acidic residues" evidence="2">
    <location>
        <begin position="1196"/>
        <end position="1211"/>
    </location>
</feature>
<dbReference type="GO" id="GO:0005813">
    <property type="term" value="C:centrosome"/>
    <property type="evidence" value="ECO:0007669"/>
    <property type="project" value="TreeGrafter"/>
</dbReference>
<feature type="compositionally biased region" description="Basic and acidic residues" evidence="2">
    <location>
        <begin position="966"/>
        <end position="975"/>
    </location>
</feature>
<organism evidence="3 4">
    <name type="scientific">Scophthalmus maximus</name>
    <name type="common">Turbot</name>
    <name type="synonym">Psetta maxima</name>
    <dbReference type="NCBI Taxonomy" id="52904"/>
    <lineage>
        <taxon>Eukaryota</taxon>
        <taxon>Metazoa</taxon>
        <taxon>Chordata</taxon>
        <taxon>Craniata</taxon>
        <taxon>Vertebrata</taxon>
        <taxon>Euteleostomi</taxon>
        <taxon>Actinopterygii</taxon>
        <taxon>Neopterygii</taxon>
        <taxon>Teleostei</taxon>
        <taxon>Neoteleostei</taxon>
        <taxon>Acanthomorphata</taxon>
        <taxon>Carangaria</taxon>
        <taxon>Pleuronectiformes</taxon>
        <taxon>Pleuronectoidei</taxon>
        <taxon>Scophthalmidae</taxon>
        <taxon>Scophthalmus</taxon>
    </lineage>
</organism>
<dbReference type="Gene3D" id="1.10.418.10">
    <property type="entry name" value="Calponin-like domain"/>
    <property type="match status" value="1"/>
</dbReference>
<dbReference type="Ensembl" id="ENSSMAT00000052421.1">
    <property type="protein sequence ID" value="ENSSMAP00000057407.1"/>
    <property type="gene ID" value="ENSSMAG00000013791.2"/>
</dbReference>
<keyword evidence="1" id="KW-0175">Coiled coil</keyword>
<evidence type="ECO:0000313" key="4">
    <source>
        <dbReference type="Proteomes" id="UP000694558"/>
    </source>
</evidence>
<dbReference type="Proteomes" id="UP000694558">
    <property type="component" value="Chromosome 17"/>
</dbReference>
<feature type="region of interest" description="Disordered" evidence="2">
    <location>
        <begin position="733"/>
        <end position="761"/>
    </location>
</feature>
<feature type="coiled-coil region" evidence="1">
    <location>
        <begin position="199"/>
        <end position="254"/>
    </location>
</feature>
<feature type="coiled-coil region" evidence="1">
    <location>
        <begin position="1266"/>
        <end position="1332"/>
    </location>
</feature>
<dbReference type="InterPro" id="IPR036872">
    <property type="entry name" value="CH_dom_sf"/>
</dbReference>
<proteinExistence type="predicted"/>
<reference evidence="3" key="1">
    <citation type="submission" date="2023-05" db="EMBL/GenBank/DDBJ databases">
        <title>High-quality long-read genome of Scophthalmus maximus.</title>
        <authorList>
            <person name="Lien S."/>
            <person name="Martinez P."/>
        </authorList>
    </citation>
    <scope>NUCLEOTIDE SEQUENCE [LARGE SCALE GENOMIC DNA]</scope>
</reference>
<dbReference type="SUPFAM" id="SSF116907">
    <property type="entry name" value="Hook domain"/>
    <property type="match status" value="1"/>
</dbReference>
<evidence type="ECO:0000256" key="2">
    <source>
        <dbReference type="SAM" id="MobiDB-lite"/>
    </source>
</evidence>
<evidence type="ECO:0000256" key="1">
    <source>
        <dbReference type="SAM" id="Coils"/>
    </source>
</evidence>
<feature type="compositionally biased region" description="Polar residues" evidence="2">
    <location>
        <begin position="1577"/>
        <end position="1595"/>
    </location>
</feature>
<feature type="region of interest" description="Disordered" evidence="2">
    <location>
        <begin position="1354"/>
        <end position="1402"/>
    </location>
</feature>
<dbReference type="GO" id="GO:0008017">
    <property type="term" value="F:microtubule binding"/>
    <property type="evidence" value="ECO:0007669"/>
    <property type="project" value="TreeGrafter"/>
</dbReference>
<feature type="region of interest" description="Disordered" evidence="2">
    <location>
        <begin position="1196"/>
        <end position="1215"/>
    </location>
</feature>
<feature type="compositionally biased region" description="Basic and acidic residues" evidence="2">
    <location>
        <begin position="1719"/>
        <end position="1753"/>
    </location>
</feature>
<name>A0A8D3DCZ8_SCOMX</name>
<dbReference type="GO" id="GO:0031122">
    <property type="term" value="P:cytoplasmic microtubule organization"/>
    <property type="evidence" value="ECO:0007669"/>
    <property type="project" value="TreeGrafter"/>
</dbReference>
<feature type="coiled-coil region" evidence="1">
    <location>
        <begin position="299"/>
        <end position="364"/>
    </location>
</feature>
<feature type="coiled-coil region" evidence="1">
    <location>
        <begin position="997"/>
        <end position="1045"/>
    </location>
</feature>
<dbReference type="Gene3D" id="6.10.250.3110">
    <property type="match status" value="1"/>
</dbReference>
<feature type="region of interest" description="Disordered" evidence="2">
    <location>
        <begin position="1530"/>
        <end position="1595"/>
    </location>
</feature>
<reference evidence="3" key="2">
    <citation type="submission" date="2025-08" db="UniProtKB">
        <authorList>
            <consortium name="Ensembl"/>
        </authorList>
    </citation>
    <scope>IDENTIFICATION</scope>
</reference>
<accession>A0A8D3DCZ8</accession>
<feature type="compositionally biased region" description="Polar residues" evidence="2">
    <location>
        <begin position="1755"/>
        <end position="1766"/>
    </location>
</feature>
<gene>
    <name evidence="3" type="primary">CCDC88C</name>
</gene>
<dbReference type="GO" id="GO:0051959">
    <property type="term" value="F:dynein light intermediate chain binding"/>
    <property type="evidence" value="ECO:0007669"/>
    <property type="project" value="TreeGrafter"/>
</dbReference>
<feature type="compositionally biased region" description="Basic and acidic residues" evidence="2">
    <location>
        <begin position="1676"/>
        <end position="1686"/>
    </location>
</feature>
<dbReference type="PANTHER" id="PTHR18947:SF31">
    <property type="entry name" value="PROTEIN DAPLE"/>
    <property type="match status" value="1"/>
</dbReference>
<dbReference type="PANTHER" id="PTHR18947">
    <property type="entry name" value="HOOK PROTEINS"/>
    <property type="match status" value="1"/>
</dbReference>
<evidence type="ECO:0000313" key="3">
    <source>
        <dbReference type="Ensembl" id="ENSSMAP00000057407.1"/>
    </source>
</evidence>
<dbReference type="GO" id="GO:0030705">
    <property type="term" value="P:cytoskeleton-dependent intracellular transport"/>
    <property type="evidence" value="ECO:0007669"/>
    <property type="project" value="TreeGrafter"/>
</dbReference>
<feature type="compositionally biased region" description="Polar residues" evidence="2">
    <location>
        <begin position="976"/>
        <end position="985"/>
    </location>
</feature>
<dbReference type="GeneTree" id="ENSGT00940000154785"/>
<feature type="compositionally biased region" description="Polar residues" evidence="2">
    <location>
        <begin position="1549"/>
        <end position="1566"/>
    </location>
</feature>
<sequence length="1775" mass="204123">EGFSMEVNCAPTPSNQRLNKNVNNDVSLRLHNLTVLTRQIRTYYQENLQQLVVMPLPNILCIAKDPISGNTKSYTCERKEEMIEKIKLLDIETQAAIVSHIQEVTHNQLNVLDLSWLEDGAELVHEELEPLSRNMASSLRQLIDQRDKACEVILDLTQERDYLFSQQPQDGCRNLGMGSPQRGQCSGGVGVSGLTKEEKQHLSVELADTKAKLRKYRQELEEKTEQLMDSKHEVERLDQELQRLKQENQSLSCEARSARVYRDEVDSLRDRASRVDRLETELTRCKEKLNDVHFYKTRVEELRGDNMTLMETKMLLEEQLSATRGRFEKLHTLEKDNLLLRAKIHDLEMERDNERQRLEELVEENMLLEIGQKQSMNESAHLGWELEQLAKNHDNTNTESETARKSLVHELNECVSSRALKLEKENRELQASIERLKEENHVMQEQQLHTQELDRENQSLSKKLERLQGLLDQERLTNQDMESLGEEILKEKQSLEREMHGLRAEKDRQISELESEKQHLSDVVVSLQERAQSNSKARVREVETENRLLHQNITDTSSRLASLESQLKVSSEEADRLRERAGRCEEVEREAARLERSRDTLNREVVSLRTCSERSEALEKQVSTLEQEVHRLKREAEEAQQQLQQLGRQEAENGLLSKENLDLRCSVENLRSSSARLATLQEEHKEAQKEKQELKRRVEEVREEAQAERKRAERLELNIATLNQEKHRLAEEIERSKEEREEVERETRETHNREEEWRREVEDLKEERKRREEGDKEKRKLQLDLEQSEKGRKHLEKESLKIRTLLEAKETELEERTRRLGNVQKEGGALSKEVDRLKEVAVKAKELERENKELQKQATIDKRTLATLREELVSEKLSVQQQSVELERLSEELEKIGLNREKLLQQEHTLEDRYRLLESRLEETVQQTMKIKEEKISNLEKKLQESNTLNATLRAELSPTVSARSQEQREEENHQRSGCNRGQGSATAELLRIKDHLIDVEKNNASLQTESSLLKEQLKQLDNQNTSLNNQMAALQRHATTLQEQNSALHTQTAKLQVENSTLSSQSASLMAQNAVLQGQVTALETEVESWQRQREEAWRGRESVLSDHERLLSVHERQAHEYEQLISQHAALKCKQRGLEGEHRTLHSKYCVLLQHKEKWEEQEGRGQKEKEELKQEIQKTRLLQQENLQLKTEVDRLTESQSQHSEKSEGLQQRLNELKSTVSSAQLDASRWMARHDSLMEQHQGLDLTMTKLDNHCELLSRLKGNLEEENHHLLSQINLLSQQNHTLLERSMESKELYHQEQKLYIDKLNSLRRQKEKLEEKIMDQYKFYDPTPKKRSQWSGAKALVKLIKPRKESSRERGSDRDKDGGKEKEKERAKVAPDIPLPALPSLGPQSPAPLTPIGRGKHETCLLERLPADVCFNLRTVLTKTHSLDCQGRSASLSSDDVMGLSRSQQTLSRSSTLPYDHAPQRAQPQRGGVVRTRTRPSSPGSEMVTLEQFLHESNVKSPPVVRSVCVVSTGSREDLMTDYFTRSPAPSAPTSRDHVTPTSYVTPTVQQSNQRPGQSVKPLPRQPVGQSPSSGPALSQRTTKSLSRAFSLASADLLRSSGPDSFRGNEASPGQSDVVVRRQGGGSNGRERPLSARLAGSTNQLGDGSFLNPPIHHSSSLNLQTERYNERERERGRTPTSRNSPTYHHRGEVAMVTPVRAVPATQANDASEHREVLREEQSGDSSHLKKEGEGAECDNVERPKSTPASPDPNNDPQTVWYEYGCV</sequence>
<feature type="region of interest" description="Disordered" evidence="2">
    <location>
        <begin position="1458"/>
        <end position="1494"/>
    </location>
</feature>
<feature type="coiled-coil region" evidence="1">
    <location>
        <begin position="1074"/>
        <end position="1126"/>
    </location>
</feature>
<protein>
    <submittedName>
        <fullName evidence="3">Coiled-coil domain containing 88C</fullName>
    </submittedName>
</protein>
<dbReference type="GO" id="GO:0005737">
    <property type="term" value="C:cytoplasm"/>
    <property type="evidence" value="ECO:0007669"/>
    <property type="project" value="TreeGrafter"/>
</dbReference>
<feature type="region of interest" description="Disordered" evidence="2">
    <location>
        <begin position="954"/>
        <end position="985"/>
    </location>
</feature>
<feature type="compositionally biased region" description="Basic and acidic residues" evidence="2">
    <location>
        <begin position="1355"/>
        <end position="1382"/>
    </location>
</feature>
<feature type="coiled-coil region" evidence="1">
    <location>
        <begin position="412"/>
        <end position="530"/>
    </location>
</feature>
<feature type="region of interest" description="Disordered" evidence="2">
    <location>
        <begin position="1610"/>
        <end position="1775"/>
    </location>
</feature>